<evidence type="ECO:0000313" key="2">
    <source>
        <dbReference type="Proteomes" id="UP000807716"/>
    </source>
</evidence>
<keyword evidence="2" id="KW-1185">Reference proteome</keyword>
<organism evidence="1 2">
    <name type="scientific">Actinomortierella ambigua</name>
    <dbReference type="NCBI Taxonomy" id="1343610"/>
    <lineage>
        <taxon>Eukaryota</taxon>
        <taxon>Fungi</taxon>
        <taxon>Fungi incertae sedis</taxon>
        <taxon>Mucoromycota</taxon>
        <taxon>Mortierellomycotina</taxon>
        <taxon>Mortierellomycetes</taxon>
        <taxon>Mortierellales</taxon>
        <taxon>Mortierellaceae</taxon>
        <taxon>Actinomortierella</taxon>
    </lineage>
</organism>
<dbReference type="SUPFAM" id="SSF52047">
    <property type="entry name" value="RNI-like"/>
    <property type="match status" value="1"/>
</dbReference>
<gene>
    <name evidence="1" type="ORF">DFQ27_005352</name>
</gene>
<accession>A0A9P6UC93</accession>
<dbReference type="Gene3D" id="3.80.10.10">
    <property type="entry name" value="Ribonuclease Inhibitor"/>
    <property type="match status" value="2"/>
</dbReference>
<dbReference type="Proteomes" id="UP000807716">
    <property type="component" value="Unassembled WGS sequence"/>
</dbReference>
<dbReference type="PANTHER" id="PTHR13318:SF95">
    <property type="entry name" value="F-BOX PROTEIN YLR352W"/>
    <property type="match status" value="1"/>
</dbReference>
<dbReference type="AlphaFoldDB" id="A0A9P6UC93"/>
<dbReference type="GO" id="GO:0019005">
    <property type="term" value="C:SCF ubiquitin ligase complex"/>
    <property type="evidence" value="ECO:0007669"/>
    <property type="project" value="TreeGrafter"/>
</dbReference>
<dbReference type="EMBL" id="JAAAJB010000038">
    <property type="protein sequence ID" value="KAG0268912.1"/>
    <property type="molecule type" value="Genomic_DNA"/>
</dbReference>
<protein>
    <recommendedName>
        <fullName evidence="3">RNI-like protein</fullName>
    </recommendedName>
</protein>
<evidence type="ECO:0000313" key="1">
    <source>
        <dbReference type="EMBL" id="KAG0268912.1"/>
    </source>
</evidence>
<reference evidence="1" key="1">
    <citation type="journal article" date="2020" name="Fungal Divers.">
        <title>Resolving the Mortierellaceae phylogeny through synthesis of multi-gene phylogenetics and phylogenomics.</title>
        <authorList>
            <person name="Vandepol N."/>
            <person name="Liber J."/>
            <person name="Desiro A."/>
            <person name="Na H."/>
            <person name="Kennedy M."/>
            <person name="Barry K."/>
            <person name="Grigoriev I.V."/>
            <person name="Miller A.N."/>
            <person name="O'Donnell K."/>
            <person name="Stajich J.E."/>
            <person name="Bonito G."/>
        </authorList>
    </citation>
    <scope>NUCLEOTIDE SEQUENCE</scope>
    <source>
        <strain evidence="1">BC1065</strain>
    </source>
</reference>
<name>A0A9P6UC93_9FUNG</name>
<dbReference type="InterPro" id="IPR032675">
    <property type="entry name" value="LRR_dom_sf"/>
</dbReference>
<evidence type="ECO:0008006" key="3">
    <source>
        <dbReference type="Google" id="ProtNLM"/>
    </source>
</evidence>
<dbReference type="OrthoDB" id="2383684at2759"/>
<proteinExistence type="predicted"/>
<dbReference type="PANTHER" id="PTHR13318">
    <property type="entry name" value="PARTNER OF PAIRED, ISOFORM B-RELATED"/>
    <property type="match status" value="1"/>
</dbReference>
<comment type="caution">
    <text evidence="1">The sequence shown here is derived from an EMBL/GenBank/DDBJ whole genome shotgun (WGS) entry which is preliminary data.</text>
</comment>
<dbReference type="GO" id="GO:0031146">
    <property type="term" value="P:SCF-dependent proteasomal ubiquitin-dependent protein catabolic process"/>
    <property type="evidence" value="ECO:0007669"/>
    <property type="project" value="TreeGrafter"/>
</dbReference>
<sequence>MAPRVPSRTHLRQYAHLIQALYYRPYREMGEEVLTLCVRLRELVLDAYAGGYATSLGRRIMQSSSAYTPWMQLIAHNKGLEALTILHGGDIFSWLHVAHHSHLRSLTIQHGSIGASGVESFMSLGGQLSTLILVQTNLAGFHLPPGMQLVKLECLHLEYVKNMSVLGQFDFIQRCPRLKELALFVHGIPQVVFQSLPQILQEYCPKVSSLSLAATPSNGLEDYGMDTIPTSHMKTPAALRSLTLYTKWVDNAMYQLVVEHRQTLTRINFQTCANVTRQQIRAILSDCSHLVELAVLSAYVDDVIDRPWACRHLESLSICFVGFDGDREVPSKARNLQLKVLQQLSELVHLRRLDLGYARQSSSGQLVLNSLRLTLKGGLAKLATLRSLEHFGCLGIEHGLHKEELRWMFERWKDLTLLRAQWVDCKGRQDSRMLEWIEDRRPRRVLLDTRSYDSVFRRRSHVEPL</sequence>